<protein>
    <submittedName>
        <fullName evidence="1">Uncharacterized protein</fullName>
    </submittedName>
</protein>
<dbReference type="VEuPathDB" id="VectorBase:GPPI036548"/>
<keyword evidence="2" id="KW-1185">Reference proteome</keyword>
<evidence type="ECO:0000313" key="1">
    <source>
        <dbReference type="EnsemblMetazoa" id="GPPI036548-PA"/>
    </source>
</evidence>
<reference evidence="1" key="2">
    <citation type="submission" date="2020-05" db="UniProtKB">
        <authorList>
            <consortium name="EnsemblMetazoa"/>
        </authorList>
    </citation>
    <scope>IDENTIFICATION</scope>
    <source>
        <strain evidence="1">IAEA</strain>
    </source>
</reference>
<proteinExistence type="predicted"/>
<accession>A0A1B0BPK7</accession>
<organism evidence="1 2">
    <name type="scientific">Glossina palpalis gambiensis</name>
    <dbReference type="NCBI Taxonomy" id="67801"/>
    <lineage>
        <taxon>Eukaryota</taxon>
        <taxon>Metazoa</taxon>
        <taxon>Ecdysozoa</taxon>
        <taxon>Arthropoda</taxon>
        <taxon>Hexapoda</taxon>
        <taxon>Insecta</taxon>
        <taxon>Pterygota</taxon>
        <taxon>Neoptera</taxon>
        <taxon>Endopterygota</taxon>
        <taxon>Diptera</taxon>
        <taxon>Brachycera</taxon>
        <taxon>Muscomorpha</taxon>
        <taxon>Hippoboscoidea</taxon>
        <taxon>Glossinidae</taxon>
        <taxon>Glossina</taxon>
    </lineage>
</organism>
<name>A0A1B0BPK7_9MUSC</name>
<dbReference type="EMBL" id="JXJN01018064">
    <property type="status" value="NOT_ANNOTATED_CDS"/>
    <property type="molecule type" value="Genomic_DNA"/>
</dbReference>
<reference evidence="2" key="1">
    <citation type="submission" date="2015-01" db="EMBL/GenBank/DDBJ databases">
        <authorList>
            <person name="Aksoy S."/>
            <person name="Warren W."/>
            <person name="Wilson R.K."/>
        </authorList>
    </citation>
    <scope>NUCLEOTIDE SEQUENCE [LARGE SCALE GENOMIC DNA]</scope>
    <source>
        <strain evidence="2">IAEA</strain>
    </source>
</reference>
<dbReference type="STRING" id="67801.A0A1B0BPK7"/>
<sequence>MVVKAVSIELLNDNEEYSQLNVSYSLKELMKSLKPSYKEVFANIANLLLDCLRNINVNVFAGQHVFTIIGGQIKDHLLNQTADECSMDSVPATMDE</sequence>
<dbReference type="AlphaFoldDB" id="A0A1B0BPK7"/>
<dbReference type="Proteomes" id="UP000092460">
    <property type="component" value="Unassembled WGS sequence"/>
</dbReference>
<evidence type="ECO:0000313" key="2">
    <source>
        <dbReference type="Proteomes" id="UP000092460"/>
    </source>
</evidence>
<dbReference type="EnsemblMetazoa" id="GPPI036548-RA">
    <property type="protein sequence ID" value="GPPI036548-PA"/>
    <property type="gene ID" value="GPPI036548"/>
</dbReference>